<proteinExistence type="predicted"/>
<protein>
    <submittedName>
        <fullName evidence="1">Uncharacterized protein</fullName>
    </submittedName>
</protein>
<gene>
    <name evidence="1" type="ORF">METZ01_LOCUS362073</name>
</gene>
<feature type="non-terminal residue" evidence="1">
    <location>
        <position position="311"/>
    </location>
</feature>
<accession>A0A382SH89</accession>
<organism evidence="1">
    <name type="scientific">marine metagenome</name>
    <dbReference type="NCBI Taxonomy" id="408172"/>
    <lineage>
        <taxon>unclassified sequences</taxon>
        <taxon>metagenomes</taxon>
        <taxon>ecological metagenomes</taxon>
    </lineage>
</organism>
<reference evidence="1" key="1">
    <citation type="submission" date="2018-05" db="EMBL/GenBank/DDBJ databases">
        <authorList>
            <person name="Lanie J.A."/>
            <person name="Ng W.-L."/>
            <person name="Kazmierczak K.M."/>
            <person name="Andrzejewski T.M."/>
            <person name="Davidsen T.M."/>
            <person name="Wayne K.J."/>
            <person name="Tettelin H."/>
            <person name="Glass J.I."/>
            <person name="Rusch D."/>
            <person name="Podicherti R."/>
            <person name="Tsui H.-C.T."/>
            <person name="Winkler M.E."/>
        </authorList>
    </citation>
    <scope>NUCLEOTIDE SEQUENCE</scope>
</reference>
<dbReference type="AlphaFoldDB" id="A0A382SH89"/>
<feature type="non-terminal residue" evidence="1">
    <location>
        <position position="1"/>
    </location>
</feature>
<sequence>DGKATADFGSGRTDRAYAIGIDGDGNVLLAGSSKTGNDEDWAYAKFLSSTTVENPPSGFEVVNGPVDDDELQGLPAEVVKTAPLCPGGEWTYDHDTAGIATRQYVIQDSVLSASGLGVGEYIKNNFHDGTSTMPTHNLLWVASHIDHDGNTALSSEYFSAFGIVGWVGNQTTLDVANAADPITFKLFSDGNFKWKSSATPETWIDSNVDYDGAGPSPTGVIPTGWSVYMAFAAKDSTTRTLPNYVLNLTQANCDVAGFTRSPATVTVSEAGTTADFTVVLNSQPSGNVVFDVSASDTGEATVDKSTLTFTT</sequence>
<name>A0A382SH89_9ZZZZ</name>
<evidence type="ECO:0000313" key="1">
    <source>
        <dbReference type="EMBL" id="SVD09219.1"/>
    </source>
</evidence>
<dbReference type="EMBL" id="UINC01129067">
    <property type="protein sequence ID" value="SVD09219.1"/>
    <property type="molecule type" value="Genomic_DNA"/>
</dbReference>